<gene>
    <name evidence="2" type="ORF">E2C01_078837</name>
</gene>
<dbReference type="EMBL" id="VSRR010064429">
    <property type="protein sequence ID" value="MPC84110.1"/>
    <property type="molecule type" value="Genomic_DNA"/>
</dbReference>
<organism evidence="2 3">
    <name type="scientific">Portunus trituberculatus</name>
    <name type="common">Swimming crab</name>
    <name type="synonym">Neptunus trituberculatus</name>
    <dbReference type="NCBI Taxonomy" id="210409"/>
    <lineage>
        <taxon>Eukaryota</taxon>
        <taxon>Metazoa</taxon>
        <taxon>Ecdysozoa</taxon>
        <taxon>Arthropoda</taxon>
        <taxon>Crustacea</taxon>
        <taxon>Multicrustacea</taxon>
        <taxon>Malacostraca</taxon>
        <taxon>Eumalacostraca</taxon>
        <taxon>Eucarida</taxon>
        <taxon>Decapoda</taxon>
        <taxon>Pleocyemata</taxon>
        <taxon>Brachyura</taxon>
        <taxon>Eubrachyura</taxon>
        <taxon>Portunoidea</taxon>
        <taxon>Portunidae</taxon>
        <taxon>Portuninae</taxon>
        <taxon>Portunus</taxon>
    </lineage>
</organism>
<dbReference type="AlphaFoldDB" id="A0A5B7IHW0"/>
<evidence type="ECO:0000313" key="3">
    <source>
        <dbReference type="Proteomes" id="UP000324222"/>
    </source>
</evidence>
<dbReference type="Proteomes" id="UP000324222">
    <property type="component" value="Unassembled WGS sequence"/>
</dbReference>
<protein>
    <submittedName>
        <fullName evidence="2">Uncharacterized protein</fullName>
    </submittedName>
</protein>
<evidence type="ECO:0000313" key="2">
    <source>
        <dbReference type="EMBL" id="MPC84110.1"/>
    </source>
</evidence>
<reference evidence="2 3" key="1">
    <citation type="submission" date="2019-05" db="EMBL/GenBank/DDBJ databases">
        <title>Another draft genome of Portunus trituberculatus and its Hox gene families provides insights of decapod evolution.</title>
        <authorList>
            <person name="Jeong J.-H."/>
            <person name="Song I."/>
            <person name="Kim S."/>
            <person name="Choi T."/>
            <person name="Kim D."/>
            <person name="Ryu S."/>
            <person name="Kim W."/>
        </authorList>
    </citation>
    <scope>NUCLEOTIDE SEQUENCE [LARGE SCALE GENOMIC DNA]</scope>
    <source>
        <tissue evidence="2">Muscle</tissue>
    </source>
</reference>
<comment type="caution">
    <text evidence="2">The sequence shown here is derived from an EMBL/GenBank/DDBJ whole genome shotgun (WGS) entry which is preliminary data.</text>
</comment>
<sequence length="99" mass="10918">MHPSEELPEQETAVGGTCGGESSSLLRAEDDISRARSATSREPDSFFVFSHKHTVRQNISSRGKGNHLLGLQWERALAAVDQSFLKKAPHDANVYPRQS</sequence>
<name>A0A5B7IHW0_PORTR</name>
<proteinExistence type="predicted"/>
<accession>A0A5B7IHW0</accession>
<evidence type="ECO:0000256" key="1">
    <source>
        <dbReference type="SAM" id="MobiDB-lite"/>
    </source>
</evidence>
<keyword evidence="3" id="KW-1185">Reference proteome</keyword>
<feature type="region of interest" description="Disordered" evidence="1">
    <location>
        <begin position="1"/>
        <end position="24"/>
    </location>
</feature>